<organism evidence="1 2">
    <name type="scientific">Vigna angularis var. angularis</name>
    <dbReference type="NCBI Taxonomy" id="157739"/>
    <lineage>
        <taxon>Eukaryota</taxon>
        <taxon>Viridiplantae</taxon>
        <taxon>Streptophyta</taxon>
        <taxon>Embryophyta</taxon>
        <taxon>Tracheophyta</taxon>
        <taxon>Spermatophyta</taxon>
        <taxon>Magnoliopsida</taxon>
        <taxon>eudicotyledons</taxon>
        <taxon>Gunneridae</taxon>
        <taxon>Pentapetalae</taxon>
        <taxon>rosids</taxon>
        <taxon>fabids</taxon>
        <taxon>Fabales</taxon>
        <taxon>Fabaceae</taxon>
        <taxon>Papilionoideae</taxon>
        <taxon>50 kb inversion clade</taxon>
        <taxon>NPAAA clade</taxon>
        <taxon>indigoferoid/millettioid clade</taxon>
        <taxon>Phaseoleae</taxon>
        <taxon>Vigna</taxon>
    </lineage>
</organism>
<protein>
    <submittedName>
        <fullName evidence="1">Uncharacterized protein</fullName>
    </submittedName>
</protein>
<keyword evidence="2" id="KW-1185">Reference proteome</keyword>
<proteinExistence type="predicted"/>
<dbReference type="EMBL" id="AP015037">
    <property type="protein sequence ID" value="BAT85862.1"/>
    <property type="molecule type" value="Genomic_DNA"/>
</dbReference>
<reference evidence="1 2" key="1">
    <citation type="journal article" date="2015" name="Sci. Rep.">
        <title>The power of single molecule real-time sequencing technology in the de novo assembly of a eukaryotic genome.</title>
        <authorList>
            <person name="Sakai H."/>
            <person name="Naito K."/>
            <person name="Ogiso-Tanaka E."/>
            <person name="Takahashi Y."/>
            <person name="Iseki K."/>
            <person name="Muto C."/>
            <person name="Satou K."/>
            <person name="Teruya K."/>
            <person name="Shiroma A."/>
            <person name="Shimoji M."/>
            <person name="Hirano T."/>
            <person name="Itoh T."/>
            <person name="Kaga A."/>
            <person name="Tomooka N."/>
        </authorList>
    </citation>
    <scope>NUCLEOTIDE SEQUENCE [LARGE SCALE GENOMIC DNA]</scope>
    <source>
        <strain evidence="2">cv. Shumari</strain>
    </source>
</reference>
<dbReference type="Proteomes" id="UP000291084">
    <property type="component" value="Chromosome 4"/>
</dbReference>
<evidence type="ECO:0000313" key="2">
    <source>
        <dbReference type="Proteomes" id="UP000291084"/>
    </source>
</evidence>
<accession>A0A0S3RZ51</accession>
<gene>
    <name evidence="1" type="primary">Vigan.04G345700</name>
    <name evidence="1" type="ORF">VIGAN_04345700</name>
</gene>
<sequence length="70" mass="8278">MRWDCTKGIFPRQRSKKEINKSLQYNRAKLHKCFVIQTTHKRNNLKNCLVLLILFFSSLQSVYSLCATSK</sequence>
<dbReference type="AlphaFoldDB" id="A0A0S3RZ51"/>
<name>A0A0S3RZ51_PHAAN</name>
<evidence type="ECO:0000313" key="1">
    <source>
        <dbReference type="EMBL" id="BAT85862.1"/>
    </source>
</evidence>